<feature type="zinc finger region" description="C3H1-type" evidence="5">
    <location>
        <begin position="200"/>
        <end position="229"/>
    </location>
</feature>
<dbReference type="InterPro" id="IPR000571">
    <property type="entry name" value="Znf_CCCH"/>
</dbReference>
<comment type="caution">
    <text evidence="7">The sequence shown here is derived from an EMBL/GenBank/DDBJ whole genome shotgun (WGS) entry which is preliminary data.</text>
</comment>
<dbReference type="Gene3D" id="3.30.1370.210">
    <property type="match status" value="1"/>
</dbReference>
<dbReference type="EMBL" id="JAWWNJ010000019">
    <property type="protein sequence ID" value="KAK7035922.1"/>
    <property type="molecule type" value="Genomic_DNA"/>
</dbReference>
<sequence length="567" mass="62497">MSQTSNSPSTSAVKITEAEERAAKAENAKNMGNDYFRKGMYKEAAERYNAAAAINGTQPTYMSNLAATYLKLEDYELAESAAGMALLSDPRMIKARFRRGLARKATRQLRAAATDFVTVLKLDPDCAEAKTEYDAVCQRIRNDEDDESNIWESDHWDHPPLDAAPKDPLPLYELKEIVDDCRRAAGLPVDSEDASGQDLSKAGIPCKHHNRKPLGCAKGSACSYSHEPDARSVPDNEGRNVCLYFLMGSCRFGERCFYSHSKENLSEDWTSAKRIPGIKTFIRDNEAEIRDRRYLERYMGKGPFAPEPVISIKRAIDEIKAEKAYEEIMDAMFAPELPLPEPFILHLTLNKSTEVPKDILASLRELVDVARVKKQGKALDLLAVVGDACVGIFITDAGITLPKHKDLLSEIVSYARNGGTVVLGGMFKLLDGSKQVDLTPAQFENFFQQGWGLSWKLGAKRPRKMFARNRETKLKPVPPAHLPDSLSLNAIHLAGVRADAALYLPVEHSPPGSNTAAPRPADLVETPVVVSQFGEGRLCFMSDPGADALAVDVVLAMFGLPSLRKLT</sequence>
<proteinExistence type="predicted"/>
<dbReference type="Gene3D" id="1.25.40.10">
    <property type="entry name" value="Tetratricopeptide repeat domain"/>
    <property type="match status" value="1"/>
</dbReference>
<evidence type="ECO:0000256" key="4">
    <source>
        <dbReference type="ARBA" id="ARBA00022833"/>
    </source>
</evidence>
<dbReference type="PANTHER" id="PTHR46423:SF1">
    <property type="entry name" value="RNA POLYMERASE II-ASSOCIATED PROTEIN 3"/>
    <property type="match status" value="1"/>
</dbReference>
<dbReference type="Proteomes" id="UP001362999">
    <property type="component" value="Unassembled WGS sequence"/>
</dbReference>
<dbReference type="SMART" id="SM00028">
    <property type="entry name" value="TPR"/>
    <property type="match status" value="3"/>
</dbReference>
<dbReference type="SUPFAM" id="SSF90229">
    <property type="entry name" value="CCCH zinc finger"/>
    <property type="match status" value="1"/>
</dbReference>
<name>A0AAW0CBR5_9AGAR</name>
<keyword evidence="3" id="KW-0802">TPR repeat</keyword>
<evidence type="ECO:0000256" key="1">
    <source>
        <dbReference type="ARBA" id="ARBA00022723"/>
    </source>
</evidence>
<evidence type="ECO:0000313" key="7">
    <source>
        <dbReference type="EMBL" id="KAK7035922.1"/>
    </source>
</evidence>
<keyword evidence="4 5" id="KW-0862">Zinc</keyword>
<feature type="domain" description="C3H1-type" evidence="6">
    <location>
        <begin position="236"/>
        <end position="263"/>
    </location>
</feature>
<evidence type="ECO:0000313" key="8">
    <source>
        <dbReference type="Proteomes" id="UP001362999"/>
    </source>
</evidence>
<dbReference type="SUPFAM" id="SSF48452">
    <property type="entry name" value="TPR-like"/>
    <property type="match status" value="1"/>
</dbReference>
<evidence type="ECO:0000259" key="6">
    <source>
        <dbReference type="PROSITE" id="PS50103"/>
    </source>
</evidence>
<dbReference type="InterPro" id="IPR036855">
    <property type="entry name" value="Znf_CCCH_sf"/>
</dbReference>
<feature type="zinc finger region" description="C3H1-type" evidence="5">
    <location>
        <begin position="236"/>
        <end position="263"/>
    </location>
</feature>
<reference evidence="7 8" key="1">
    <citation type="journal article" date="2024" name="J Genomics">
        <title>Draft genome sequencing and assembly of Favolaschia claudopus CIRM-BRFM 2984 isolated from oak limbs.</title>
        <authorList>
            <person name="Navarro D."/>
            <person name="Drula E."/>
            <person name="Chaduli D."/>
            <person name="Cazenave R."/>
            <person name="Ahrendt S."/>
            <person name="Wang J."/>
            <person name="Lipzen A."/>
            <person name="Daum C."/>
            <person name="Barry K."/>
            <person name="Grigoriev I.V."/>
            <person name="Favel A."/>
            <person name="Rosso M.N."/>
            <person name="Martin F."/>
        </authorList>
    </citation>
    <scope>NUCLEOTIDE SEQUENCE [LARGE SCALE GENOMIC DNA]</scope>
    <source>
        <strain evidence="7 8">CIRM-BRFM 2984</strain>
    </source>
</reference>
<accession>A0AAW0CBR5</accession>
<feature type="domain" description="C3H1-type" evidence="6">
    <location>
        <begin position="200"/>
        <end position="229"/>
    </location>
</feature>
<dbReference type="PROSITE" id="PS50103">
    <property type="entry name" value="ZF_C3H1"/>
    <property type="match status" value="2"/>
</dbReference>
<dbReference type="GO" id="GO:0101031">
    <property type="term" value="C:protein folding chaperone complex"/>
    <property type="evidence" value="ECO:0007669"/>
    <property type="project" value="TreeGrafter"/>
</dbReference>
<evidence type="ECO:0000256" key="2">
    <source>
        <dbReference type="ARBA" id="ARBA00022771"/>
    </source>
</evidence>
<evidence type="ECO:0000256" key="3">
    <source>
        <dbReference type="ARBA" id="ARBA00022803"/>
    </source>
</evidence>
<keyword evidence="2 5" id="KW-0863">Zinc-finger</keyword>
<dbReference type="GO" id="GO:0008270">
    <property type="term" value="F:zinc ion binding"/>
    <property type="evidence" value="ECO:0007669"/>
    <property type="project" value="UniProtKB-KW"/>
</dbReference>
<organism evidence="7 8">
    <name type="scientific">Favolaschia claudopus</name>
    <dbReference type="NCBI Taxonomy" id="2862362"/>
    <lineage>
        <taxon>Eukaryota</taxon>
        <taxon>Fungi</taxon>
        <taxon>Dikarya</taxon>
        <taxon>Basidiomycota</taxon>
        <taxon>Agaricomycotina</taxon>
        <taxon>Agaricomycetes</taxon>
        <taxon>Agaricomycetidae</taxon>
        <taxon>Agaricales</taxon>
        <taxon>Marasmiineae</taxon>
        <taxon>Mycenaceae</taxon>
        <taxon>Favolaschia</taxon>
    </lineage>
</organism>
<keyword evidence="1 5" id="KW-0479">Metal-binding</keyword>
<dbReference type="AlphaFoldDB" id="A0AAW0CBR5"/>
<evidence type="ECO:0000256" key="5">
    <source>
        <dbReference type="PROSITE-ProRule" id="PRU00723"/>
    </source>
</evidence>
<dbReference type="InterPro" id="IPR051966">
    <property type="entry name" value="RPAP3"/>
</dbReference>
<dbReference type="PANTHER" id="PTHR46423">
    <property type="entry name" value="RNA POLYMERASE II-ASSOCIATED PROTEIN 3"/>
    <property type="match status" value="1"/>
</dbReference>
<dbReference type="InterPro" id="IPR019734">
    <property type="entry name" value="TPR_rpt"/>
</dbReference>
<protein>
    <submittedName>
        <fullName evidence="7">RNA polymerase II-associated protein 3</fullName>
    </submittedName>
</protein>
<keyword evidence="8" id="KW-1185">Reference proteome</keyword>
<dbReference type="InterPro" id="IPR011990">
    <property type="entry name" value="TPR-like_helical_dom_sf"/>
</dbReference>
<dbReference type="SMART" id="SM00356">
    <property type="entry name" value="ZnF_C3H1"/>
    <property type="match status" value="2"/>
</dbReference>
<gene>
    <name evidence="7" type="ORF">R3P38DRAFT_610405</name>
</gene>